<dbReference type="Proteomes" id="UP000095607">
    <property type="component" value="Chromosome"/>
</dbReference>
<proteinExistence type="predicted"/>
<keyword evidence="3" id="KW-1185">Reference proteome</keyword>
<evidence type="ECO:0000313" key="3">
    <source>
        <dbReference type="Proteomes" id="UP000095607"/>
    </source>
</evidence>
<evidence type="ECO:0000313" key="1">
    <source>
        <dbReference type="EMBL" id="AOV01720.1"/>
    </source>
</evidence>
<dbReference type="EMBL" id="CP017420">
    <property type="protein sequence ID" value="AOV01720.1"/>
    <property type="molecule type" value="Genomic_DNA"/>
</dbReference>
<reference evidence="2 3" key="1">
    <citation type="submission" date="2016-09" db="EMBL/GenBank/DDBJ databases">
        <title>Complete genome sequence of Deltia acidovorans CM13 isolated from murine proximal colonic tissue.</title>
        <authorList>
            <person name="Saffarian A."/>
        </authorList>
    </citation>
    <scope>NUCLEOTIDE SEQUENCE [LARGE SCALE GENOMIC DNA]</scope>
    <source>
        <strain evidence="2 3">CM13</strain>
    </source>
</reference>
<protein>
    <submittedName>
        <fullName evidence="2">Uncharacterized protein</fullName>
    </submittedName>
</protein>
<dbReference type="RefSeq" id="WP_046239054.1">
    <property type="nucleotide sequence ID" value="NZ_CBCSDN010000113.1"/>
</dbReference>
<gene>
    <name evidence="1" type="ORF">BI380_10315</name>
    <name evidence="2" type="ORF">BI380_14290</name>
</gene>
<name>A0ABM6E541_9BURK</name>
<evidence type="ECO:0000313" key="2">
    <source>
        <dbReference type="EMBL" id="AOV02425.1"/>
    </source>
</evidence>
<dbReference type="EMBL" id="CP017420">
    <property type="protein sequence ID" value="AOV02425.1"/>
    <property type="molecule type" value="Genomic_DNA"/>
</dbReference>
<organism evidence="2 3">
    <name type="scientific">Delftia tsuruhatensis</name>
    <dbReference type="NCBI Taxonomy" id="180282"/>
    <lineage>
        <taxon>Bacteria</taxon>
        <taxon>Pseudomonadati</taxon>
        <taxon>Pseudomonadota</taxon>
        <taxon>Betaproteobacteria</taxon>
        <taxon>Burkholderiales</taxon>
        <taxon>Comamonadaceae</taxon>
        <taxon>Delftia</taxon>
    </lineage>
</organism>
<accession>A0ABM6E541</accession>
<sequence length="85" mass="9613">MEVRTGQQVWISQHALSIGVAVDRIEKLGIDPDYVWLREHKFAPYRVGKDVHTSRADAVAAAEAARKKKLSSLQKQVQKLEALKF</sequence>